<proteinExistence type="predicted"/>
<keyword evidence="3" id="KW-1185">Reference proteome</keyword>
<dbReference type="EMBL" id="BAAASG010000030">
    <property type="protein sequence ID" value="GAA2522879.1"/>
    <property type="molecule type" value="Genomic_DNA"/>
</dbReference>
<evidence type="ECO:0000313" key="3">
    <source>
        <dbReference type="Proteomes" id="UP001501777"/>
    </source>
</evidence>
<evidence type="ECO:0000313" key="2">
    <source>
        <dbReference type="EMBL" id="GAA2522879.1"/>
    </source>
</evidence>
<accession>A0ABP6AT34</accession>
<organism evidence="2 3">
    <name type="scientific">Streptomyces longisporus</name>
    <dbReference type="NCBI Taxonomy" id="1948"/>
    <lineage>
        <taxon>Bacteria</taxon>
        <taxon>Bacillati</taxon>
        <taxon>Actinomycetota</taxon>
        <taxon>Actinomycetes</taxon>
        <taxon>Kitasatosporales</taxon>
        <taxon>Streptomycetaceae</taxon>
        <taxon>Streptomyces</taxon>
    </lineage>
</organism>
<protein>
    <submittedName>
        <fullName evidence="2">DUF4357 domain-containing protein</fullName>
    </submittedName>
</protein>
<dbReference type="Pfam" id="PF18755">
    <property type="entry name" value="RAMA"/>
    <property type="match status" value="1"/>
</dbReference>
<reference evidence="3" key="1">
    <citation type="journal article" date="2019" name="Int. J. Syst. Evol. Microbiol.">
        <title>The Global Catalogue of Microorganisms (GCM) 10K type strain sequencing project: providing services to taxonomists for standard genome sequencing and annotation.</title>
        <authorList>
            <consortium name="The Broad Institute Genomics Platform"/>
            <consortium name="The Broad Institute Genome Sequencing Center for Infectious Disease"/>
            <person name="Wu L."/>
            <person name="Ma J."/>
        </authorList>
    </citation>
    <scope>NUCLEOTIDE SEQUENCE [LARGE SCALE GENOMIC DNA]</scope>
    <source>
        <strain evidence="3">JCM 4395</strain>
    </source>
</reference>
<feature type="domain" description="RAMA" evidence="1">
    <location>
        <begin position="51"/>
        <end position="138"/>
    </location>
</feature>
<dbReference type="InterPro" id="IPR040843">
    <property type="entry name" value="RAMA"/>
</dbReference>
<comment type="caution">
    <text evidence="2">The sequence shown here is derived from an EMBL/GenBank/DDBJ whole genome shotgun (WGS) entry which is preliminary data.</text>
</comment>
<name>A0ABP6AT34_STRLO</name>
<gene>
    <name evidence="2" type="ORF">GCM10010276_87450</name>
</gene>
<sequence length="140" mass="14528">MPTVSLHFDSSLMARLAAAGPDETVHITLSIDVTPDDAQDGGVSREGRAIAPQGPLADLMLKGLLKAGETLSFQQPRAGREAVATVTADGRLIVEGKTVPFTSPSKAAAAVTGTASNGWALWRTAAGQTLDALRTQLHQL</sequence>
<evidence type="ECO:0000259" key="1">
    <source>
        <dbReference type="Pfam" id="PF18755"/>
    </source>
</evidence>
<dbReference type="Proteomes" id="UP001501777">
    <property type="component" value="Unassembled WGS sequence"/>
</dbReference>